<feature type="region of interest" description="Disordered" evidence="1">
    <location>
        <begin position="1"/>
        <end position="25"/>
    </location>
</feature>
<feature type="compositionally biased region" description="Low complexity" evidence="1">
    <location>
        <begin position="255"/>
        <end position="284"/>
    </location>
</feature>
<gene>
    <name evidence="2" type="ORF">FVW20_02390</name>
</gene>
<evidence type="ECO:0000313" key="3">
    <source>
        <dbReference type="Proteomes" id="UP001194469"/>
    </source>
</evidence>
<feature type="region of interest" description="Disordered" evidence="1">
    <location>
        <begin position="43"/>
        <end position="67"/>
    </location>
</feature>
<proteinExistence type="predicted"/>
<reference evidence="2 3" key="1">
    <citation type="submission" date="2019-08" db="EMBL/GenBank/DDBJ databases">
        <authorList>
            <person name="Luo N."/>
        </authorList>
    </citation>
    <scope>NUCLEOTIDE SEQUENCE [LARGE SCALE GENOMIC DNA]</scope>
    <source>
        <strain evidence="2 3">NCIMB 9442</strain>
    </source>
</reference>
<accession>A0ABS0J0F4</accession>
<protein>
    <submittedName>
        <fullName evidence="2">Uncharacterized protein</fullName>
    </submittedName>
</protein>
<evidence type="ECO:0000256" key="1">
    <source>
        <dbReference type="SAM" id="MobiDB-lite"/>
    </source>
</evidence>
<evidence type="ECO:0000313" key="2">
    <source>
        <dbReference type="EMBL" id="MBG3875904.1"/>
    </source>
</evidence>
<name>A0ABS0J0F4_9BACT</name>
<dbReference type="Proteomes" id="UP001194469">
    <property type="component" value="Unassembled WGS sequence"/>
</dbReference>
<feature type="region of interest" description="Disordered" evidence="1">
    <location>
        <begin position="147"/>
        <end position="176"/>
    </location>
</feature>
<dbReference type="EMBL" id="VRYY01000049">
    <property type="protein sequence ID" value="MBG3875904.1"/>
    <property type="molecule type" value="Genomic_DNA"/>
</dbReference>
<comment type="caution">
    <text evidence="2">The sequence shown here is derived from an EMBL/GenBank/DDBJ whole genome shotgun (WGS) entry which is preliminary data.</text>
</comment>
<feature type="region of interest" description="Disordered" evidence="1">
    <location>
        <begin position="244"/>
        <end position="292"/>
    </location>
</feature>
<keyword evidence="3" id="KW-1185">Reference proteome</keyword>
<sequence length="517" mass="53828">MPDRFDRLDRIDRADDVAAQRGAERGTRLAVRAPAFRGARPVRASHAAQALGPAGATGRNAAPDAASPTTMATMAPVVPSVLPAVSVGDGRTPDPRALRIADAILNWLARGVRLDAPARAFLEAQLGVTGLAGLPARGAAARLAPLLGAKPEGHGPPGSPGSPEHPGTPDPPDIADTAAEGALEYLLYPDTALRLSVERLLASQADQDAPGASDPGAPSVRLADAVLAVLPPDATAVLHVPDASGVAGNPPRLPDLPYLPDLPDLPDLSGSAPASHGPAASGTPDPASTPGTGMLELVRLTLPVPRWAMALLVRRLRLDRVVPASMAVAAAEHLPEQQALAVLLALRDARFALTEAAPAPCDDPAGSPPGPVRESRPDLVLRFIRHMPQSDPGYVETLALWLDLLHDLPPGKSAHAALCARRERLSRAAREADEFTERLGRLNMEILMLQGVHAPALDAAEARRRVRLMDRMCLAVLGRPAALDPAEAGMAPSTPDGHDLGAFDPATGLDDLMRLLS</sequence>
<organism evidence="2 3">
    <name type="scientific">Nitratidesulfovibrio oxamicus</name>
    <dbReference type="NCBI Taxonomy" id="32016"/>
    <lineage>
        <taxon>Bacteria</taxon>
        <taxon>Pseudomonadati</taxon>
        <taxon>Thermodesulfobacteriota</taxon>
        <taxon>Desulfovibrionia</taxon>
        <taxon>Desulfovibrionales</taxon>
        <taxon>Desulfovibrionaceae</taxon>
        <taxon>Nitratidesulfovibrio</taxon>
    </lineage>
</organism>